<organism evidence="2 3">
    <name type="scientific">Portunus trituberculatus</name>
    <name type="common">Swimming crab</name>
    <name type="synonym">Neptunus trituberculatus</name>
    <dbReference type="NCBI Taxonomy" id="210409"/>
    <lineage>
        <taxon>Eukaryota</taxon>
        <taxon>Metazoa</taxon>
        <taxon>Ecdysozoa</taxon>
        <taxon>Arthropoda</taxon>
        <taxon>Crustacea</taxon>
        <taxon>Multicrustacea</taxon>
        <taxon>Malacostraca</taxon>
        <taxon>Eumalacostraca</taxon>
        <taxon>Eucarida</taxon>
        <taxon>Decapoda</taxon>
        <taxon>Pleocyemata</taxon>
        <taxon>Brachyura</taxon>
        <taxon>Eubrachyura</taxon>
        <taxon>Portunoidea</taxon>
        <taxon>Portunidae</taxon>
        <taxon>Portuninae</taxon>
        <taxon>Portunus</taxon>
    </lineage>
</organism>
<evidence type="ECO:0000313" key="2">
    <source>
        <dbReference type="EMBL" id="MPC48024.1"/>
    </source>
</evidence>
<name>A0A5B7FUN8_PORTR</name>
<dbReference type="EMBL" id="VSRR010008062">
    <property type="protein sequence ID" value="MPC48024.1"/>
    <property type="molecule type" value="Genomic_DNA"/>
</dbReference>
<dbReference type="Proteomes" id="UP000324222">
    <property type="component" value="Unassembled WGS sequence"/>
</dbReference>
<comment type="caution">
    <text evidence="2">The sequence shown here is derived from an EMBL/GenBank/DDBJ whole genome shotgun (WGS) entry which is preliminary data.</text>
</comment>
<keyword evidence="3" id="KW-1185">Reference proteome</keyword>
<feature type="region of interest" description="Disordered" evidence="1">
    <location>
        <begin position="1"/>
        <end position="22"/>
    </location>
</feature>
<gene>
    <name evidence="2" type="ORF">E2C01_041789</name>
</gene>
<reference evidence="2 3" key="1">
    <citation type="submission" date="2019-05" db="EMBL/GenBank/DDBJ databases">
        <title>Another draft genome of Portunus trituberculatus and its Hox gene families provides insights of decapod evolution.</title>
        <authorList>
            <person name="Jeong J.-H."/>
            <person name="Song I."/>
            <person name="Kim S."/>
            <person name="Choi T."/>
            <person name="Kim D."/>
            <person name="Ryu S."/>
            <person name="Kim W."/>
        </authorList>
    </citation>
    <scope>NUCLEOTIDE SEQUENCE [LARGE SCALE GENOMIC DNA]</scope>
    <source>
        <tissue evidence="2">Muscle</tissue>
    </source>
</reference>
<proteinExistence type="predicted"/>
<protein>
    <submittedName>
        <fullName evidence="2">Uncharacterized protein</fullName>
    </submittedName>
</protein>
<dbReference type="AlphaFoldDB" id="A0A5B7FUN8"/>
<evidence type="ECO:0000256" key="1">
    <source>
        <dbReference type="SAM" id="MobiDB-lite"/>
    </source>
</evidence>
<sequence length="116" mass="13108">MRCNATLDSNAEQSPPQHNTKSCSHLQHWTGECCWRAGRGGNSVGLRSSSCRSPWESKDAGSLHEVMRTLVFCHGVRWRGRESVWERWCQEQWLSNLREEEGLYGKGGAKNSGSQT</sequence>
<accession>A0A5B7FUN8</accession>
<evidence type="ECO:0000313" key="3">
    <source>
        <dbReference type="Proteomes" id="UP000324222"/>
    </source>
</evidence>